<dbReference type="EMBL" id="GBXM01096147">
    <property type="protein sequence ID" value="JAH12430.1"/>
    <property type="molecule type" value="Transcribed_RNA"/>
</dbReference>
<reference evidence="1" key="1">
    <citation type="submission" date="2014-11" db="EMBL/GenBank/DDBJ databases">
        <authorList>
            <person name="Amaro Gonzalez C."/>
        </authorList>
    </citation>
    <scope>NUCLEOTIDE SEQUENCE</scope>
</reference>
<dbReference type="AlphaFoldDB" id="A0A0E9Q7X3"/>
<accession>A0A0E9Q7X3</accession>
<proteinExistence type="predicted"/>
<name>A0A0E9Q7X3_ANGAN</name>
<reference evidence="1" key="2">
    <citation type="journal article" date="2015" name="Fish Shellfish Immunol.">
        <title>Early steps in the European eel (Anguilla anguilla)-Vibrio vulnificus interaction in the gills: Role of the RtxA13 toxin.</title>
        <authorList>
            <person name="Callol A."/>
            <person name="Pajuelo D."/>
            <person name="Ebbesson L."/>
            <person name="Teles M."/>
            <person name="MacKenzie S."/>
            <person name="Amaro C."/>
        </authorList>
    </citation>
    <scope>NUCLEOTIDE SEQUENCE</scope>
</reference>
<organism evidence="1">
    <name type="scientific">Anguilla anguilla</name>
    <name type="common">European freshwater eel</name>
    <name type="synonym">Muraena anguilla</name>
    <dbReference type="NCBI Taxonomy" id="7936"/>
    <lineage>
        <taxon>Eukaryota</taxon>
        <taxon>Metazoa</taxon>
        <taxon>Chordata</taxon>
        <taxon>Craniata</taxon>
        <taxon>Vertebrata</taxon>
        <taxon>Euteleostomi</taxon>
        <taxon>Actinopterygii</taxon>
        <taxon>Neopterygii</taxon>
        <taxon>Teleostei</taxon>
        <taxon>Anguilliformes</taxon>
        <taxon>Anguillidae</taxon>
        <taxon>Anguilla</taxon>
    </lineage>
</organism>
<evidence type="ECO:0000313" key="1">
    <source>
        <dbReference type="EMBL" id="JAH12430.1"/>
    </source>
</evidence>
<protein>
    <submittedName>
        <fullName evidence="1">Uncharacterized protein</fullName>
    </submittedName>
</protein>
<sequence>MYQNRLQSQNFTEFEKSRFRKKSSSVFCSSHLDSTMCMIFQLGGRTN</sequence>